<dbReference type="Proteomes" id="UP000198891">
    <property type="component" value="Unassembled WGS sequence"/>
</dbReference>
<dbReference type="SUPFAM" id="SSF52091">
    <property type="entry name" value="SpoIIaa-like"/>
    <property type="match status" value="1"/>
</dbReference>
<dbReference type="RefSeq" id="WP_175494099.1">
    <property type="nucleotide sequence ID" value="NZ_FNPZ01000001.1"/>
</dbReference>
<dbReference type="InterPro" id="IPR021866">
    <property type="entry name" value="SpoIIAA-like"/>
</dbReference>
<dbReference type="STRING" id="381665.SAMN05216554_0629"/>
<reference evidence="1 2" key="1">
    <citation type="submission" date="2016-10" db="EMBL/GenBank/DDBJ databases">
        <authorList>
            <person name="de Groot N.N."/>
        </authorList>
    </citation>
    <scope>NUCLEOTIDE SEQUENCE [LARGE SCALE GENOMIC DNA]</scope>
    <source>
        <strain evidence="1 2">CGMCC 4.3491</strain>
    </source>
</reference>
<evidence type="ECO:0000313" key="1">
    <source>
        <dbReference type="EMBL" id="SDY53580.1"/>
    </source>
</evidence>
<dbReference type="EMBL" id="FNPZ01000001">
    <property type="protein sequence ID" value="SDY53580.1"/>
    <property type="molecule type" value="Genomic_DNA"/>
</dbReference>
<evidence type="ECO:0000313" key="2">
    <source>
        <dbReference type="Proteomes" id="UP000198891"/>
    </source>
</evidence>
<protein>
    <submittedName>
        <fullName evidence="1">SpoIIAA-like</fullName>
    </submittedName>
</protein>
<proteinExistence type="predicted"/>
<gene>
    <name evidence="1" type="ORF">SAMN05216554_0629</name>
</gene>
<dbReference type="InterPro" id="IPR036513">
    <property type="entry name" value="STAS_dom_sf"/>
</dbReference>
<dbReference type="InterPro" id="IPR038396">
    <property type="entry name" value="SpoIIAA-like_sf"/>
</dbReference>
<dbReference type="Pfam" id="PF11964">
    <property type="entry name" value="SpoIIAA-like"/>
    <property type="match status" value="1"/>
</dbReference>
<dbReference type="Gene3D" id="3.40.50.10600">
    <property type="entry name" value="SpoIIaa-like domains"/>
    <property type="match status" value="1"/>
</dbReference>
<keyword evidence="2" id="KW-1185">Reference proteome</keyword>
<dbReference type="AlphaFoldDB" id="A0A1H3KNF5"/>
<organism evidence="1 2">
    <name type="scientific">Herbiconiux ginsengi</name>
    <dbReference type="NCBI Taxonomy" id="381665"/>
    <lineage>
        <taxon>Bacteria</taxon>
        <taxon>Bacillati</taxon>
        <taxon>Actinomycetota</taxon>
        <taxon>Actinomycetes</taxon>
        <taxon>Micrococcales</taxon>
        <taxon>Microbacteriaceae</taxon>
        <taxon>Herbiconiux</taxon>
    </lineage>
</organism>
<sequence length="119" mass="13092">MLTGHQLPDTHIFEITYSGAVGSAEFEALRDELVAFLDANDPPDLLAVYDDIELAKIEPKALWEDLRSAGLEKKVRRAALLTDAGWLATLARGASHFIQADVRVFGLGERTEALAWLQS</sequence>
<name>A0A1H3KNF5_9MICO</name>
<accession>A0A1H3KNF5</accession>